<name>A0A319ED63_ASPSB</name>
<dbReference type="VEuPathDB" id="FungiDB:BO78DRAFT_395980"/>
<keyword evidence="3" id="KW-1185">Reference proteome</keyword>
<accession>A0A319ED63</accession>
<keyword evidence="1" id="KW-1133">Transmembrane helix</keyword>
<evidence type="ECO:0000313" key="2">
    <source>
        <dbReference type="EMBL" id="PYI08112.1"/>
    </source>
</evidence>
<sequence length="143" mass="15698">MPVDRRGDAYRVGNFAASAMSVGFVQPTLLAIAWTDHRADCKLLSRSITSPTHTFMSVPGAHVRFGSGSMIEAGAMCSFRGLLALRKRWPSWGTESDPLLPELVLIPDSWSLLVGERRVRGQHGDEVQPGACCPYALFHTEWA</sequence>
<dbReference type="EMBL" id="KZ826337">
    <property type="protein sequence ID" value="PYI08112.1"/>
    <property type="molecule type" value="Genomic_DNA"/>
</dbReference>
<dbReference type="AlphaFoldDB" id="A0A319ED63"/>
<keyword evidence="1" id="KW-0472">Membrane</keyword>
<protein>
    <submittedName>
        <fullName evidence="2">Uncharacterized protein</fullName>
    </submittedName>
</protein>
<keyword evidence="1" id="KW-0812">Transmembrane</keyword>
<dbReference type="Proteomes" id="UP000248423">
    <property type="component" value="Unassembled WGS sequence"/>
</dbReference>
<evidence type="ECO:0000256" key="1">
    <source>
        <dbReference type="SAM" id="Phobius"/>
    </source>
</evidence>
<organism evidence="2 3">
    <name type="scientific">Aspergillus sclerotiicarbonarius (strain CBS 121057 / IBT 28362)</name>
    <dbReference type="NCBI Taxonomy" id="1448318"/>
    <lineage>
        <taxon>Eukaryota</taxon>
        <taxon>Fungi</taxon>
        <taxon>Dikarya</taxon>
        <taxon>Ascomycota</taxon>
        <taxon>Pezizomycotina</taxon>
        <taxon>Eurotiomycetes</taxon>
        <taxon>Eurotiomycetidae</taxon>
        <taxon>Eurotiales</taxon>
        <taxon>Aspergillaceae</taxon>
        <taxon>Aspergillus</taxon>
        <taxon>Aspergillus subgen. Circumdati</taxon>
    </lineage>
</organism>
<evidence type="ECO:0000313" key="3">
    <source>
        <dbReference type="Proteomes" id="UP000248423"/>
    </source>
</evidence>
<feature type="transmembrane region" description="Helical" evidence="1">
    <location>
        <begin position="12"/>
        <end position="34"/>
    </location>
</feature>
<reference evidence="2 3" key="1">
    <citation type="submission" date="2018-02" db="EMBL/GenBank/DDBJ databases">
        <title>The genomes of Aspergillus section Nigri reveals drivers in fungal speciation.</title>
        <authorList>
            <consortium name="DOE Joint Genome Institute"/>
            <person name="Vesth T.C."/>
            <person name="Nybo J."/>
            <person name="Theobald S."/>
            <person name="Brandl J."/>
            <person name="Frisvad J.C."/>
            <person name="Nielsen K.F."/>
            <person name="Lyhne E.K."/>
            <person name="Kogle M.E."/>
            <person name="Kuo A."/>
            <person name="Riley R."/>
            <person name="Clum A."/>
            <person name="Nolan M."/>
            <person name="Lipzen A."/>
            <person name="Salamov A."/>
            <person name="Henrissat B."/>
            <person name="Wiebenga A."/>
            <person name="De vries R.P."/>
            <person name="Grigoriev I.V."/>
            <person name="Mortensen U.H."/>
            <person name="Andersen M.R."/>
            <person name="Baker S.E."/>
        </authorList>
    </citation>
    <scope>NUCLEOTIDE SEQUENCE [LARGE SCALE GENOMIC DNA]</scope>
    <source>
        <strain evidence="2 3">CBS 121057</strain>
    </source>
</reference>
<gene>
    <name evidence="2" type="ORF">BO78DRAFT_395980</name>
</gene>
<proteinExistence type="predicted"/>